<feature type="domain" description="Solute-binding protein family 3/N-terminal" evidence="5">
    <location>
        <begin position="29"/>
        <end position="246"/>
    </location>
</feature>
<dbReference type="SUPFAM" id="SSF53850">
    <property type="entry name" value="Periplasmic binding protein-like II"/>
    <property type="match status" value="1"/>
</dbReference>
<dbReference type="NCBIfam" id="TIGR01729">
    <property type="entry name" value="taurine_ABC_bnd"/>
    <property type="match status" value="1"/>
</dbReference>
<evidence type="ECO:0000256" key="3">
    <source>
        <dbReference type="ARBA" id="ARBA00022729"/>
    </source>
</evidence>
<evidence type="ECO:0000259" key="5">
    <source>
        <dbReference type="SMART" id="SM00062"/>
    </source>
</evidence>
<dbReference type="RefSeq" id="WP_227182029.1">
    <property type="nucleotide sequence ID" value="NZ_JAJBZT010000013.1"/>
</dbReference>
<keyword evidence="3 4" id="KW-0732">Signal</keyword>
<comment type="similarity">
    <text evidence="2">Belongs to the bacterial solute-binding protein SsuA/TauA family.</text>
</comment>
<comment type="subcellular location">
    <subcellularLocation>
        <location evidence="1">Periplasm</location>
    </subcellularLocation>
</comment>
<dbReference type="InterPro" id="IPR010068">
    <property type="entry name" value="Peri-bd_TauA"/>
</dbReference>
<evidence type="ECO:0000256" key="2">
    <source>
        <dbReference type="ARBA" id="ARBA00010742"/>
    </source>
</evidence>
<dbReference type="PANTHER" id="PTHR30024">
    <property type="entry name" value="ALIPHATIC SULFONATES-BINDING PROTEIN-RELATED"/>
    <property type="match status" value="1"/>
</dbReference>
<dbReference type="Proteomes" id="UP001165395">
    <property type="component" value="Unassembled WGS sequence"/>
</dbReference>
<dbReference type="SMART" id="SM00062">
    <property type="entry name" value="PBPb"/>
    <property type="match status" value="1"/>
</dbReference>
<feature type="signal peptide" evidence="4">
    <location>
        <begin position="1"/>
        <end position="27"/>
    </location>
</feature>
<dbReference type="EMBL" id="JAJBZT010000013">
    <property type="protein sequence ID" value="MCB6185198.1"/>
    <property type="molecule type" value="Genomic_DNA"/>
</dbReference>
<evidence type="ECO:0000256" key="1">
    <source>
        <dbReference type="ARBA" id="ARBA00004418"/>
    </source>
</evidence>
<dbReference type="InterPro" id="IPR001638">
    <property type="entry name" value="Solute-binding_3/MltF_N"/>
</dbReference>
<sequence length="335" mass="35486">MKTSLRINLIKLALATAGVASINVALAEEVTIGYQYGADPAKLAQVEGRYEKATGWKINWKRFDSGADIVAAIASGDVQIGNIGSSPLAASTSRGLPIKAFVVNALTGGSEALVVRNGANIKSPKDLIGKTLATPFVSTAHYSLLSALKHWNIDPSKVKVVNLAPPEIAAAWLRGDIDGAYTWDPALGKIKQSGKVLTDSAEVGKWGHPTFDSWVAQKDFASKHPDFLVKFAKVTTDVNAEYQKNASKWTASSDVVKKISDLSGATPADIPSLLAGNKYPNAVEQLSPAVLGGGSVKALTATATFLKEQKKIDQTLASYQAVIDPQFVQKASKLK</sequence>
<accession>A0ABS8DAG0</accession>
<comment type="caution">
    <text evidence="6">The sequence shown here is derived from an EMBL/GenBank/DDBJ whole genome shotgun (WGS) entry which is preliminary data.</text>
</comment>
<dbReference type="Gene3D" id="3.40.190.10">
    <property type="entry name" value="Periplasmic binding protein-like II"/>
    <property type="match status" value="2"/>
</dbReference>
<evidence type="ECO:0000313" key="6">
    <source>
        <dbReference type="EMBL" id="MCB6185198.1"/>
    </source>
</evidence>
<organism evidence="6 7">
    <name type="scientific">Leeia speluncae</name>
    <dbReference type="NCBI Taxonomy" id="2884804"/>
    <lineage>
        <taxon>Bacteria</taxon>
        <taxon>Pseudomonadati</taxon>
        <taxon>Pseudomonadota</taxon>
        <taxon>Betaproteobacteria</taxon>
        <taxon>Neisseriales</taxon>
        <taxon>Leeiaceae</taxon>
        <taxon>Leeia</taxon>
    </lineage>
</organism>
<dbReference type="PANTHER" id="PTHR30024:SF47">
    <property type="entry name" value="TAURINE-BINDING PERIPLASMIC PROTEIN"/>
    <property type="match status" value="1"/>
</dbReference>
<dbReference type="Pfam" id="PF09084">
    <property type="entry name" value="NMT1"/>
    <property type="match status" value="1"/>
</dbReference>
<keyword evidence="7" id="KW-1185">Reference proteome</keyword>
<dbReference type="InterPro" id="IPR015168">
    <property type="entry name" value="SsuA/THI5"/>
</dbReference>
<gene>
    <name evidence="6" type="primary">tauA</name>
    <name evidence="6" type="ORF">LIN78_16755</name>
</gene>
<proteinExistence type="inferred from homology"/>
<reference evidence="6" key="1">
    <citation type="submission" date="2021-10" db="EMBL/GenBank/DDBJ databases">
        <title>The complete genome sequence of Leeia sp. TBRC 13508.</title>
        <authorList>
            <person name="Charoenyingcharoen P."/>
            <person name="Yukphan P."/>
        </authorList>
    </citation>
    <scope>NUCLEOTIDE SEQUENCE</scope>
    <source>
        <strain evidence="6">TBRC 13508</strain>
    </source>
</reference>
<feature type="chain" id="PRO_5046859527" evidence="4">
    <location>
        <begin position="28"/>
        <end position="335"/>
    </location>
</feature>
<dbReference type="CDD" id="cd13560">
    <property type="entry name" value="PBP2_taurine"/>
    <property type="match status" value="1"/>
</dbReference>
<name>A0ABS8DAG0_9NEIS</name>
<evidence type="ECO:0000313" key="7">
    <source>
        <dbReference type="Proteomes" id="UP001165395"/>
    </source>
</evidence>
<evidence type="ECO:0000256" key="4">
    <source>
        <dbReference type="SAM" id="SignalP"/>
    </source>
</evidence>
<protein>
    <submittedName>
        <fullName evidence="6">Taurine ABC transporter substrate-binding protein</fullName>
    </submittedName>
</protein>